<keyword evidence="5" id="KW-1185">Reference proteome</keyword>
<comment type="function">
    <text evidence="2 3">Might take part in the signal recognition particle (SRP) pathway. This is inferred from the conservation of its genetic proximity to ftsY/ffh. May be a regulatory protein.</text>
</comment>
<gene>
    <name evidence="4" type="ORF">SAMN05192585_10433</name>
</gene>
<dbReference type="Gene3D" id="1.10.10.10">
    <property type="entry name" value="Winged helix-like DNA-binding domain superfamily/Winged helix DNA-binding domain"/>
    <property type="match status" value="1"/>
</dbReference>
<accession>A0A1G9VKQ8</accession>
<dbReference type="EMBL" id="FNID01000004">
    <property type="protein sequence ID" value="SDM72690.1"/>
    <property type="molecule type" value="Genomic_DNA"/>
</dbReference>
<evidence type="ECO:0000256" key="3">
    <source>
        <dbReference type="HAMAP-Rule" id="MF_00245"/>
    </source>
</evidence>
<dbReference type="RefSeq" id="WP_092637954.1">
    <property type="nucleotide sequence ID" value="NZ_FNID01000004.1"/>
</dbReference>
<reference evidence="4 5" key="1">
    <citation type="submission" date="2016-10" db="EMBL/GenBank/DDBJ databases">
        <authorList>
            <person name="de Groot N.N."/>
        </authorList>
    </citation>
    <scope>NUCLEOTIDE SEQUENCE [LARGE SCALE GENOMIC DNA]</scope>
    <source>
        <strain evidence="4 5">CGMCC 1.5012</strain>
    </source>
</reference>
<comment type="similarity">
    <text evidence="1 3">Belongs to the UPF0122 family.</text>
</comment>
<evidence type="ECO:0000313" key="5">
    <source>
        <dbReference type="Proteomes" id="UP000199182"/>
    </source>
</evidence>
<dbReference type="SUPFAM" id="SSF88659">
    <property type="entry name" value="Sigma3 and sigma4 domains of RNA polymerase sigma factors"/>
    <property type="match status" value="1"/>
</dbReference>
<dbReference type="AlphaFoldDB" id="A0A1G9VKQ8"/>
<organism evidence="4 5">
    <name type="scientific">Acetanaerobacterium elongatum</name>
    <dbReference type="NCBI Taxonomy" id="258515"/>
    <lineage>
        <taxon>Bacteria</taxon>
        <taxon>Bacillati</taxon>
        <taxon>Bacillota</taxon>
        <taxon>Clostridia</taxon>
        <taxon>Eubacteriales</taxon>
        <taxon>Oscillospiraceae</taxon>
        <taxon>Acetanaerobacterium</taxon>
    </lineage>
</organism>
<dbReference type="HAMAP" id="MF_00245">
    <property type="entry name" value="UPF0122"/>
    <property type="match status" value="1"/>
</dbReference>
<dbReference type="InterPro" id="IPR007394">
    <property type="entry name" value="UPF0122"/>
</dbReference>
<dbReference type="InterPro" id="IPR013324">
    <property type="entry name" value="RNA_pol_sigma_r3/r4-like"/>
</dbReference>
<dbReference type="Pfam" id="PF04297">
    <property type="entry name" value="UPF0122"/>
    <property type="match status" value="1"/>
</dbReference>
<dbReference type="OrthoDB" id="6392at2"/>
<evidence type="ECO:0000256" key="2">
    <source>
        <dbReference type="ARBA" id="ARBA00024764"/>
    </source>
</evidence>
<dbReference type="STRING" id="258515.SAMN05192585_10433"/>
<sequence>MPKNLNISVLLDFYGDAITEKQREAIEFYYNEDLSLAEIAEIEGITRQGVRDSIKRGEGIMQELENKLGIAARFGRMQEGLEQIMVNAKAIEDYNTKHGYSREVAQAADTIFRLARELSE</sequence>
<dbReference type="InterPro" id="IPR036388">
    <property type="entry name" value="WH-like_DNA-bd_sf"/>
</dbReference>
<name>A0A1G9VKQ8_9FIRM</name>
<evidence type="ECO:0000256" key="1">
    <source>
        <dbReference type="ARBA" id="ARBA00008720"/>
    </source>
</evidence>
<proteinExistence type="inferred from homology"/>
<dbReference type="PANTHER" id="PTHR40083:SF1">
    <property type="entry name" value="UPF0122 PROTEIN YLXM"/>
    <property type="match status" value="1"/>
</dbReference>
<protein>
    <recommendedName>
        <fullName evidence="3">UPF0122 protein SAMN05192585_10433</fullName>
    </recommendedName>
</protein>
<dbReference type="Proteomes" id="UP000199182">
    <property type="component" value="Unassembled WGS sequence"/>
</dbReference>
<dbReference type="PANTHER" id="PTHR40083">
    <property type="entry name" value="UPF0122 PROTEIN CBO2450/CLC_2298"/>
    <property type="match status" value="1"/>
</dbReference>
<evidence type="ECO:0000313" key="4">
    <source>
        <dbReference type="EMBL" id="SDM72690.1"/>
    </source>
</evidence>